<keyword evidence="13" id="KW-1185">Reference proteome</keyword>
<dbReference type="EMBL" id="CP102290">
    <property type="protein sequence ID" value="UWP59870.1"/>
    <property type="molecule type" value="Genomic_DNA"/>
</dbReference>
<keyword evidence="7 9" id="KW-0234">DNA repair</keyword>
<feature type="domain" description="RecF/RecN/SMC N-terminal" evidence="11">
    <location>
        <begin position="2"/>
        <end position="511"/>
    </location>
</feature>
<comment type="function">
    <text evidence="1 9">May be involved in recombinational repair of damaged DNA.</text>
</comment>
<name>A0ABY5VJ00_9FIRM</name>
<evidence type="ECO:0000313" key="13">
    <source>
        <dbReference type="Proteomes" id="UP001060164"/>
    </source>
</evidence>
<dbReference type="PIRSF" id="PIRSF003128">
    <property type="entry name" value="RecN"/>
    <property type="match status" value="1"/>
</dbReference>
<dbReference type="RefSeq" id="WP_028528081.1">
    <property type="nucleotide sequence ID" value="NZ_CABLBR010000007.1"/>
</dbReference>
<keyword evidence="10" id="KW-0175">Coiled coil</keyword>
<evidence type="ECO:0000256" key="6">
    <source>
        <dbReference type="ARBA" id="ARBA00022840"/>
    </source>
</evidence>
<evidence type="ECO:0000256" key="10">
    <source>
        <dbReference type="SAM" id="Coils"/>
    </source>
</evidence>
<evidence type="ECO:0000256" key="7">
    <source>
        <dbReference type="ARBA" id="ARBA00023204"/>
    </source>
</evidence>
<accession>A0ABY5VJ00</accession>
<organism evidence="12 13">
    <name type="scientific">Ruminococcus gauvreauii</name>
    <dbReference type="NCBI Taxonomy" id="438033"/>
    <lineage>
        <taxon>Bacteria</taxon>
        <taxon>Bacillati</taxon>
        <taxon>Bacillota</taxon>
        <taxon>Clostridia</taxon>
        <taxon>Eubacteriales</taxon>
        <taxon>Oscillospiraceae</taxon>
        <taxon>Ruminococcus</taxon>
    </lineage>
</organism>
<evidence type="ECO:0000256" key="1">
    <source>
        <dbReference type="ARBA" id="ARBA00003618"/>
    </source>
</evidence>
<sequence>MLTNLHVKNIALIDEVEVDFERGLNILTGETGAGKSILLDSVNLALGKKMASDSIGKFGDSALVELIFTVENPRITEELQKLSIVPEDGQVILSRKIMEGRSISRINGETCTVSQMKAAASLLLDIHGQHEHQSLLYPEKQLEILDEFAGEPLKHHKQKVAECYHAYQKLSRKLQACSIDEEQRQREVSFLEFEIHEIDEAKVRPGEDEELERLYRKLSNSRKIVETLQVVYEMTGYDNPASAGEVTGRVVRELSALNDFDEELSRIYSQALDIESMLNDLNRDISGYLGDLTFSEELFAQTEARLDEINRLKGKYGENTEKILNYRDEQQKKLDELLSLDERRAELAGEQQAARERLEKLCEQLCRLRKHAARELEKRIVDSLRELNFLQVEFEIAFKQLHDFSKNGNDNIEFLISTNPGEEKRSLSKVVSGGELSRIMLAVKTLMADKDDTEVLIFDEIDTGISGRTAQKVAEKMAEISRQRQVLCITHLPQIAAMADAHFEIEKNVQDTITVTRIKRLDEQGSMHEIARMLGGTRITQSVLSNACEMKELAQVHKNTRLKN</sequence>
<protein>
    <recommendedName>
        <fullName evidence="3 9">DNA repair protein RecN</fullName>
    </recommendedName>
    <alternativeName>
        <fullName evidence="8 9">Recombination protein N</fullName>
    </alternativeName>
</protein>
<keyword evidence="5 9" id="KW-0227">DNA damage</keyword>
<dbReference type="Proteomes" id="UP001060164">
    <property type="component" value="Chromosome"/>
</dbReference>
<dbReference type="PANTHER" id="PTHR11059">
    <property type="entry name" value="DNA REPAIR PROTEIN RECN"/>
    <property type="match status" value="1"/>
</dbReference>
<dbReference type="InterPro" id="IPR003395">
    <property type="entry name" value="RecF/RecN/SMC_N"/>
</dbReference>
<evidence type="ECO:0000313" key="12">
    <source>
        <dbReference type="EMBL" id="UWP59870.1"/>
    </source>
</evidence>
<dbReference type="CDD" id="cd03241">
    <property type="entry name" value="ABC_RecN"/>
    <property type="match status" value="2"/>
</dbReference>
<dbReference type="PANTHER" id="PTHR11059:SF0">
    <property type="entry name" value="DNA REPAIR PROTEIN RECN"/>
    <property type="match status" value="1"/>
</dbReference>
<evidence type="ECO:0000256" key="8">
    <source>
        <dbReference type="ARBA" id="ARBA00033408"/>
    </source>
</evidence>
<evidence type="ECO:0000256" key="9">
    <source>
        <dbReference type="PIRNR" id="PIRNR003128"/>
    </source>
</evidence>
<reference evidence="12" key="1">
    <citation type="journal article" date="2022" name="Cell">
        <title>Design, construction, and in vivo augmentation of a complex gut microbiome.</title>
        <authorList>
            <person name="Cheng A.G."/>
            <person name="Ho P.Y."/>
            <person name="Aranda-Diaz A."/>
            <person name="Jain S."/>
            <person name="Yu F.B."/>
            <person name="Meng X."/>
            <person name="Wang M."/>
            <person name="Iakiviak M."/>
            <person name="Nagashima K."/>
            <person name="Zhao A."/>
            <person name="Murugkar P."/>
            <person name="Patil A."/>
            <person name="Atabakhsh K."/>
            <person name="Weakley A."/>
            <person name="Yan J."/>
            <person name="Brumbaugh A.R."/>
            <person name="Higginbottom S."/>
            <person name="Dimas A."/>
            <person name="Shiver A.L."/>
            <person name="Deutschbauer A."/>
            <person name="Neff N."/>
            <person name="Sonnenburg J.L."/>
            <person name="Huang K.C."/>
            <person name="Fischbach M.A."/>
        </authorList>
    </citation>
    <scope>NUCLEOTIDE SEQUENCE</scope>
    <source>
        <strain evidence="12">DSM 19829</strain>
    </source>
</reference>
<feature type="coiled-coil region" evidence="10">
    <location>
        <begin position="344"/>
        <end position="393"/>
    </location>
</feature>
<dbReference type="Gene3D" id="3.40.50.300">
    <property type="entry name" value="P-loop containing nucleotide triphosphate hydrolases"/>
    <property type="match status" value="2"/>
</dbReference>
<keyword evidence="6" id="KW-0067">ATP-binding</keyword>
<evidence type="ECO:0000256" key="5">
    <source>
        <dbReference type="ARBA" id="ARBA00022763"/>
    </source>
</evidence>
<dbReference type="InterPro" id="IPR027417">
    <property type="entry name" value="P-loop_NTPase"/>
</dbReference>
<proteinExistence type="inferred from homology"/>
<evidence type="ECO:0000256" key="3">
    <source>
        <dbReference type="ARBA" id="ARBA00021315"/>
    </source>
</evidence>
<dbReference type="NCBIfam" id="TIGR00634">
    <property type="entry name" value="recN"/>
    <property type="match status" value="1"/>
</dbReference>
<dbReference type="Pfam" id="PF02463">
    <property type="entry name" value="SMC_N"/>
    <property type="match status" value="1"/>
</dbReference>
<gene>
    <name evidence="12" type="primary">recN</name>
    <name evidence="12" type="ORF">NQ502_02060</name>
</gene>
<evidence type="ECO:0000256" key="2">
    <source>
        <dbReference type="ARBA" id="ARBA00009441"/>
    </source>
</evidence>
<evidence type="ECO:0000256" key="4">
    <source>
        <dbReference type="ARBA" id="ARBA00022741"/>
    </source>
</evidence>
<evidence type="ECO:0000259" key="11">
    <source>
        <dbReference type="Pfam" id="PF02463"/>
    </source>
</evidence>
<dbReference type="InterPro" id="IPR004604">
    <property type="entry name" value="DNA_recomb/repair_RecN"/>
</dbReference>
<dbReference type="SUPFAM" id="SSF52540">
    <property type="entry name" value="P-loop containing nucleoside triphosphate hydrolases"/>
    <property type="match status" value="1"/>
</dbReference>
<comment type="similarity">
    <text evidence="2 9">Belongs to the RecN family.</text>
</comment>
<keyword evidence="4" id="KW-0547">Nucleotide-binding</keyword>